<evidence type="ECO:0000313" key="12">
    <source>
        <dbReference type="EMBL" id="CAH0171045.1"/>
    </source>
</evidence>
<dbReference type="AlphaFoldDB" id="A0A9W4KVC0"/>
<dbReference type="InterPro" id="IPR023050">
    <property type="entry name" value="PyrR"/>
</dbReference>
<dbReference type="GO" id="GO:0003723">
    <property type="term" value="F:RNA binding"/>
    <property type="evidence" value="ECO:0007669"/>
    <property type="project" value="UniProtKB-UniRule"/>
</dbReference>
<keyword evidence="2 10" id="KW-0806">Transcription termination</keyword>
<feature type="short sequence motif" description="PRPP-binding" evidence="10">
    <location>
        <begin position="116"/>
        <end position="128"/>
    </location>
</feature>
<dbReference type="NCBIfam" id="NF003545">
    <property type="entry name" value="PRK05205.1-1"/>
    <property type="match status" value="1"/>
</dbReference>
<dbReference type="Gene3D" id="3.40.50.2020">
    <property type="match status" value="1"/>
</dbReference>
<dbReference type="HAMAP" id="MF_01219">
    <property type="entry name" value="PyrR"/>
    <property type="match status" value="1"/>
</dbReference>
<organism evidence="12 13">
    <name type="scientific">Peribacillus simplex</name>
    <dbReference type="NCBI Taxonomy" id="1478"/>
    <lineage>
        <taxon>Bacteria</taxon>
        <taxon>Bacillati</taxon>
        <taxon>Bacillota</taxon>
        <taxon>Bacilli</taxon>
        <taxon>Bacillales</taxon>
        <taxon>Bacillaceae</taxon>
        <taxon>Peribacillus</taxon>
    </lineage>
</organism>
<comment type="function">
    <text evidence="8 10">Also displays a weak uracil phosphoribosyltransferase activity which is not physiologically significant.</text>
</comment>
<keyword evidence="3 10" id="KW-0328">Glycosyltransferase</keyword>
<dbReference type="InterPro" id="IPR050137">
    <property type="entry name" value="PyrR_bifunctional"/>
</dbReference>
<sequence length="195" mass="21636">MELTYQKKGIGVADVLNEKAIVLDEQAISRALTRIAHEIIEKNKGIEDCVLIGIRTRGIFLADRLAKRINQIEGKEIELGELDITLYRDDLSKKTNNGEPIVKGSDIPVNITDKKVILVDDVLFTGRTVRAAMDALVDLGRPSQIQLAVLVDRGHRELPIRADFVGKNVPTSQSEKITVTLTEVDEVDQVTILEN</sequence>
<feature type="domain" description="Phosphoribosyltransferase" evidence="11">
    <location>
        <begin position="22"/>
        <end position="166"/>
    </location>
</feature>
<comment type="similarity">
    <text evidence="1 10">Belongs to the purine/pyrimidine phosphoribosyltransferase family. PyrR subfamily.</text>
</comment>
<comment type="subunit">
    <text evidence="9 10">Homodimer and homohexamer; in equilibrium.</text>
</comment>
<dbReference type="CDD" id="cd06223">
    <property type="entry name" value="PRTases_typeI"/>
    <property type="match status" value="1"/>
</dbReference>
<evidence type="ECO:0000256" key="2">
    <source>
        <dbReference type="ARBA" id="ARBA00022472"/>
    </source>
</evidence>
<reference evidence="12" key="1">
    <citation type="submission" date="2021-11" db="EMBL/GenBank/DDBJ databases">
        <authorList>
            <person name="Bulgarelli D."/>
        </authorList>
    </citation>
    <scope>NUCLEOTIDE SEQUENCE</scope>
    <source>
        <strain evidence="12">Bi133</strain>
    </source>
</reference>
<evidence type="ECO:0000256" key="10">
    <source>
        <dbReference type="HAMAP-Rule" id="MF_01219"/>
    </source>
</evidence>
<evidence type="ECO:0000256" key="4">
    <source>
        <dbReference type="ARBA" id="ARBA00022679"/>
    </source>
</evidence>
<dbReference type="EMBL" id="CAKKMG010000010">
    <property type="protein sequence ID" value="CAH0171045.1"/>
    <property type="molecule type" value="Genomic_DNA"/>
</dbReference>
<dbReference type="PANTHER" id="PTHR11608">
    <property type="entry name" value="BIFUNCTIONAL PROTEIN PYRR"/>
    <property type="match status" value="1"/>
</dbReference>
<evidence type="ECO:0000256" key="9">
    <source>
        <dbReference type="ARBA" id="ARBA00063792"/>
    </source>
</evidence>
<accession>A0A9W4KVC0</accession>
<evidence type="ECO:0000256" key="8">
    <source>
        <dbReference type="ARBA" id="ARBA00056018"/>
    </source>
</evidence>
<keyword evidence="5 10" id="KW-0805">Transcription regulation</keyword>
<dbReference type="InterPro" id="IPR000836">
    <property type="entry name" value="PRTase_dom"/>
</dbReference>
<dbReference type="FunFam" id="3.40.50.2020:FF:000020">
    <property type="entry name" value="Bifunctional protein PyrR"/>
    <property type="match status" value="1"/>
</dbReference>
<comment type="catalytic activity">
    <reaction evidence="10">
        <text>UMP + diphosphate = 5-phospho-alpha-D-ribose 1-diphosphate + uracil</text>
        <dbReference type="Rhea" id="RHEA:13017"/>
        <dbReference type="ChEBI" id="CHEBI:17568"/>
        <dbReference type="ChEBI" id="CHEBI:33019"/>
        <dbReference type="ChEBI" id="CHEBI:57865"/>
        <dbReference type="ChEBI" id="CHEBI:58017"/>
        <dbReference type="EC" id="2.4.2.9"/>
    </reaction>
</comment>
<name>A0A9W4KVC0_9BACI</name>
<dbReference type="EC" id="2.4.2.9" evidence="10"/>
<evidence type="ECO:0000313" key="13">
    <source>
        <dbReference type="Proteomes" id="UP000789326"/>
    </source>
</evidence>
<dbReference type="GO" id="GO:0006353">
    <property type="term" value="P:DNA-templated transcription termination"/>
    <property type="evidence" value="ECO:0007669"/>
    <property type="project" value="UniProtKB-UniRule"/>
</dbReference>
<dbReference type="NCBIfam" id="NF003549">
    <property type="entry name" value="PRK05205.1-5"/>
    <property type="match status" value="1"/>
</dbReference>
<proteinExistence type="inferred from homology"/>
<gene>
    <name evidence="10 12" type="primary">pyrR</name>
    <name evidence="12" type="ORF">SRABI133_01187</name>
</gene>
<dbReference type="GO" id="GO:0004845">
    <property type="term" value="F:uracil phosphoribosyltransferase activity"/>
    <property type="evidence" value="ECO:0007669"/>
    <property type="project" value="UniProtKB-UniRule"/>
</dbReference>
<dbReference type="PANTHER" id="PTHR11608:SF0">
    <property type="entry name" value="BIFUNCTIONAL PROTEIN PYRR"/>
    <property type="match status" value="1"/>
</dbReference>
<evidence type="ECO:0000256" key="1">
    <source>
        <dbReference type="ARBA" id="ARBA00005565"/>
    </source>
</evidence>
<dbReference type="NCBIfam" id="NF003548">
    <property type="entry name" value="PRK05205.1-4"/>
    <property type="match status" value="1"/>
</dbReference>
<comment type="function">
    <text evidence="7 10">Regulates transcriptional attenuation of the pyrimidine nucleotide (pyr) operon by binding in a uridine-dependent manner to specific sites on pyr mRNA. This disrupts an antiterminator hairpin in the RNA and favors formation of a downstream transcription terminator, leading to a reduced expression of downstream genes.</text>
</comment>
<comment type="caution">
    <text evidence="12">The sequence shown here is derived from an EMBL/GenBank/DDBJ whole genome shotgun (WGS) entry which is preliminary data.</text>
</comment>
<dbReference type="Pfam" id="PF00156">
    <property type="entry name" value="Pribosyltran"/>
    <property type="match status" value="1"/>
</dbReference>
<dbReference type="NCBIfam" id="NF003547">
    <property type="entry name" value="PRK05205.1-3"/>
    <property type="match status" value="1"/>
</dbReference>
<evidence type="ECO:0000256" key="6">
    <source>
        <dbReference type="ARBA" id="ARBA00023163"/>
    </source>
</evidence>
<keyword evidence="10" id="KW-0694">RNA-binding</keyword>
<protein>
    <recommendedName>
        <fullName evidence="10">Bifunctional protein PyrR</fullName>
    </recommendedName>
    <domain>
        <recommendedName>
            <fullName evidence="10">Pyrimidine operon regulatory protein</fullName>
        </recommendedName>
    </domain>
    <domain>
        <recommendedName>
            <fullName evidence="10">Uracil phosphoribosyltransferase</fullName>
            <shortName evidence="10">UPRTase</shortName>
            <ecNumber evidence="10">2.4.2.9</ecNumber>
        </recommendedName>
    </domain>
</protein>
<dbReference type="Proteomes" id="UP000789326">
    <property type="component" value="Unassembled WGS sequence"/>
</dbReference>
<keyword evidence="6 10" id="KW-0804">Transcription</keyword>
<evidence type="ECO:0000256" key="3">
    <source>
        <dbReference type="ARBA" id="ARBA00022676"/>
    </source>
</evidence>
<keyword evidence="4 10" id="KW-0808">Transferase</keyword>
<evidence type="ECO:0000259" key="11">
    <source>
        <dbReference type="Pfam" id="PF00156"/>
    </source>
</evidence>
<dbReference type="SUPFAM" id="SSF53271">
    <property type="entry name" value="PRTase-like"/>
    <property type="match status" value="1"/>
</dbReference>
<evidence type="ECO:0000256" key="5">
    <source>
        <dbReference type="ARBA" id="ARBA00023015"/>
    </source>
</evidence>
<dbReference type="InterPro" id="IPR029057">
    <property type="entry name" value="PRTase-like"/>
</dbReference>
<evidence type="ECO:0000256" key="7">
    <source>
        <dbReference type="ARBA" id="ARBA00053556"/>
    </source>
</evidence>